<dbReference type="InterPro" id="IPR002816">
    <property type="entry name" value="TraB/PrgY/GumN_fam"/>
</dbReference>
<organism evidence="1 2">
    <name type="scientific">Xanthomonas populi</name>
    <dbReference type="NCBI Taxonomy" id="53414"/>
    <lineage>
        <taxon>Bacteria</taxon>
        <taxon>Pseudomonadati</taxon>
        <taxon>Pseudomonadota</taxon>
        <taxon>Gammaproteobacteria</taxon>
        <taxon>Lysobacterales</taxon>
        <taxon>Lysobacteraceae</taxon>
        <taxon>Xanthomonas</taxon>
    </lineage>
</organism>
<accession>A0A2S7EZV7</accession>
<gene>
    <name evidence="1" type="ORF">XpopCFBP1817_03500</name>
</gene>
<protein>
    <recommendedName>
        <fullName evidence="3">TraB/GumN family protein</fullName>
    </recommendedName>
</protein>
<dbReference type="CDD" id="cd14789">
    <property type="entry name" value="Tiki"/>
    <property type="match status" value="1"/>
</dbReference>
<evidence type="ECO:0008006" key="3">
    <source>
        <dbReference type="Google" id="ProtNLM"/>
    </source>
</evidence>
<dbReference type="OrthoDB" id="357294at2"/>
<evidence type="ECO:0000313" key="2">
    <source>
        <dbReference type="Proteomes" id="UP000239939"/>
    </source>
</evidence>
<keyword evidence="2" id="KW-1185">Reference proteome</keyword>
<comment type="caution">
    <text evidence="1">The sequence shown here is derived from an EMBL/GenBank/DDBJ whole genome shotgun (WGS) entry which is preliminary data.</text>
</comment>
<name>A0A2S7EZV7_9XANT</name>
<dbReference type="RefSeq" id="WP_128416015.1">
    <property type="nucleotide sequence ID" value="NZ_MDEJ01000013.1"/>
</dbReference>
<dbReference type="Proteomes" id="UP000239939">
    <property type="component" value="Unassembled WGS sequence"/>
</dbReference>
<sequence>MKPISRLRVAVSAARARRRTTFARWCVCAALGLALWSGSGARAPAWARSVSQTPGGPPVPLLWKVDGKGGTLYLLGSFHVLKPSDYPLSPDVLQAFAKADRLVFELPPSDARSPELAGRMLQAARRTDGRRLQDALDAKTWQALSAYARKYGMSLDTLQPLEPWFVALTISLAEMSRQGMDPNAGLDHYLMEQAQAKGKPADGLERAEQQIALLDGMSPTEQHQLLEESLDEAEATDQVRQLHTAWRNGDMRTLSTQMAEDMRRQYPALYQDINVERNARWVPLLEQRLVKGSGTTLAVVGTLHLLGSDGVVERLRARGYRVQRICSACKEQAGR</sequence>
<reference evidence="2" key="1">
    <citation type="submission" date="2016-08" db="EMBL/GenBank/DDBJ databases">
        <authorList>
            <person name="Merda D."/>
            <person name="Briand M."/>
            <person name="Taghouti G."/>
            <person name="Carrere S."/>
            <person name="Gouzy J."/>
            <person name="Portier P."/>
            <person name="Jacques M.-A."/>
            <person name="Fischer-Le Saux M."/>
        </authorList>
    </citation>
    <scope>NUCLEOTIDE SEQUENCE [LARGE SCALE GENOMIC DNA]</scope>
    <source>
        <strain evidence="2">CFBP1817</strain>
    </source>
</reference>
<dbReference type="PANTHER" id="PTHR40590">
    <property type="entry name" value="CYTOPLASMIC PROTEIN-RELATED"/>
    <property type="match status" value="1"/>
</dbReference>
<dbReference type="EMBL" id="MDEJ01000013">
    <property type="protein sequence ID" value="PPU98631.1"/>
    <property type="molecule type" value="Genomic_DNA"/>
</dbReference>
<dbReference type="InterPro" id="IPR047111">
    <property type="entry name" value="YbaP-like"/>
</dbReference>
<dbReference type="PANTHER" id="PTHR40590:SF1">
    <property type="entry name" value="CYTOPLASMIC PROTEIN"/>
    <property type="match status" value="1"/>
</dbReference>
<evidence type="ECO:0000313" key="1">
    <source>
        <dbReference type="EMBL" id="PPU98631.1"/>
    </source>
</evidence>
<proteinExistence type="predicted"/>
<dbReference type="AlphaFoldDB" id="A0A2S7EZV7"/>
<dbReference type="Pfam" id="PF01963">
    <property type="entry name" value="TraB_PrgY_gumN"/>
    <property type="match status" value="1"/>
</dbReference>